<dbReference type="Proteomes" id="UP000035721">
    <property type="component" value="Unassembled WGS sequence"/>
</dbReference>
<evidence type="ECO:0000256" key="7">
    <source>
        <dbReference type="SAM" id="Phobius"/>
    </source>
</evidence>
<evidence type="ECO:0000256" key="3">
    <source>
        <dbReference type="ARBA" id="ARBA00022475"/>
    </source>
</evidence>
<sequence>MLIIGLILFGMLVGAAAQVILGKGGKGIDWTMAIVAGLVGSFVGGLVISLASGDGLAFRPSGIIGSILGAVIVTAGWRWWRRRTPA</sequence>
<feature type="transmembrane region" description="Helical" evidence="7">
    <location>
        <begin position="63"/>
        <end position="80"/>
    </location>
</feature>
<reference evidence="8 9" key="1">
    <citation type="journal article" date="2013" name="ISME J.">
        <title>A metabolic model for members of the genus Tetrasphaera involved in enhanced biological phosphorus removal.</title>
        <authorList>
            <person name="Kristiansen R."/>
            <person name="Nguyen H.T.T."/>
            <person name="Saunders A.M."/>
            <person name="Nielsen J.L."/>
            <person name="Wimmer R."/>
            <person name="Le V.Q."/>
            <person name="McIlroy S.J."/>
            <person name="Petrovski S."/>
            <person name="Seviour R.J."/>
            <person name="Calteau A."/>
            <person name="Nielsen K.L."/>
            <person name="Nielsen P.H."/>
        </authorList>
    </citation>
    <scope>NUCLEOTIDE SEQUENCE [LARGE SCALE GENOMIC DNA]</scope>
    <source>
        <strain evidence="8 9">T1-X7</strain>
    </source>
</reference>
<evidence type="ECO:0000256" key="5">
    <source>
        <dbReference type="ARBA" id="ARBA00022989"/>
    </source>
</evidence>
<evidence type="ECO:0000256" key="4">
    <source>
        <dbReference type="ARBA" id="ARBA00022692"/>
    </source>
</evidence>
<keyword evidence="3" id="KW-1003">Cell membrane</keyword>
<accession>A0A077M3K5</accession>
<evidence type="ECO:0000256" key="2">
    <source>
        <dbReference type="ARBA" id="ARBA00011006"/>
    </source>
</evidence>
<comment type="subcellular location">
    <subcellularLocation>
        <location evidence="1">Cell membrane</location>
        <topology evidence="1">Multi-pass membrane protein</topology>
    </subcellularLocation>
</comment>
<dbReference type="STRING" id="1194083.BN12_500017"/>
<keyword evidence="6 7" id="KW-0472">Membrane</keyword>
<protein>
    <recommendedName>
        <fullName evidence="10">GlsB/YeaQ/YmgE family stress response membrane protein</fullName>
    </recommendedName>
</protein>
<dbReference type="GO" id="GO:0005886">
    <property type="term" value="C:plasma membrane"/>
    <property type="evidence" value="ECO:0007669"/>
    <property type="project" value="UniProtKB-SubCell"/>
</dbReference>
<keyword evidence="9" id="KW-1185">Reference proteome</keyword>
<feature type="transmembrane region" description="Helical" evidence="7">
    <location>
        <begin position="27"/>
        <end position="51"/>
    </location>
</feature>
<dbReference type="OrthoDB" id="3393862at2"/>
<dbReference type="InterPro" id="IPR007341">
    <property type="entry name" value="Transgly_assoc"/>
</dbReference>
<dbReference type="AlphaFoldDB" id="A0A077M3K5"/>
<evidence type="ECO:0000313" key="9">
    <source>
        <dbReference type="Proteomes" id="UP000035721"/>
    </source>
</evidence>
<organism evidence="8 9">
    <name type="scientific">Nostocoides japonicum T1-X7</name>
    <dbReference type="NCBI Taxonomy" id="1194083"/>
    <lineage>
        <taxon>Bacteria</taxon>
        <taxon>Bacillati</taxon>
        <taxon>Actinomycetota</taxon>
        <taxon>Actinomycetes</taxon>
        <taxon>Micrococcales</taxon>
        <taxon>Intrasporangiaceae</taxon>
        <taxon>Nostocoides</taxon>
    </lineage>
</organism>
<proteinExistence type="inferred from homology"/>
<dbReference type="EMBL" id="CAJB01000382">
    <property type="protein sequence ID" value="CCH79632.1"/>
    <property type="molecule type" value="Genomic_DNA"/>
</dbReference>
<evidence type="ECO:0000313" key="8">
    <source>
        <dbReference type="EMBL" id="CCH79632.1"/>
    </source>
</evidence>
<evidence type="ECO:0008006" key="10">
    <source>
        <dbReference type="Google" id="ProtNLM"/>
    </source>
</evidence>
<evidence type="ECO:0000256" key="6">
    <source>
        <dbReference type="ARBA" id="ARBA00023136"/>
    </source>
</evidence>
<gene>
    <name evidence="8" type="ORF">BN12_500017</name>
</gene>
<evidence type="ECO:0000256" key="1">
    <source>
        <dbReference type="ARBA" id="ARBA00004651"/>
    </source>
</evidence>
<keyword evidence="4 7" id="KW-0812">Transmembrane</keyword>
<dbReference type="RefSeq" id="WP_048551528.1">
    <property type="nucleotide sequence ID" value="NZ_HF570958.1"/>
</dbReference>
<keyword evidence="5 7" id="KW-1133">Transmembrane helix</keyword>
<comment type="caution">
    <text evidence="8">The sequence shown here is derived from an EMBL/GenBank/DDBJ whole genome shotgun (WGS) entry which is preliminary data.</text>
</comment>
<dbReference type="Pfam" id="PF04226">
    <property type="entry name" value="Transgly_assoc"/>
    <property type="match status" value="1"/>
</dbReference>
<comment type="similarity">
    <text evidence="2">Belongs to the UPF0410 family.</text>
</comment>
<name>A0A077M3K5_9MICO</name>